<protein>
    <submittedName>
        <fullName evidence="2">Uncharacterized protein</fullName>
    </submittedName>
</protein>
<dbReference type="Proteomes" id="UP000256690">
    <property type="component" value="Unassembled WGS sequence"/>
</dbReference>
<accession>A0A3D8SKM6</accession>
<keyword evidence="1" id="KW-0732">Signal</keyword>
<feature type="signal peptide" evidence="1">
    <location>
        <begin position="1"/>
        <end position="20"/>
    </location>
</feature>
<gene>
    <name evidence="2" type="ORF">DSM5745_03373</name>
</gene>
<name>A0A3D8SKM6_9EURO</name>
<keyword evidence="3" id="KW-1185">Reference proteome</keyword>
<dbReference type="RefSeq" id="XP_026606255.1">
    <property type="nucleotide sequence ID" value="XM_026745389.1"/>
</dbReference>
<sequence length="81" mass="8555">MHIATVWTVSALGVIGMVAPAAIVPRQAESTVYLGLYNGTDCQGSVEDDVDHIHINGSAYYNCFAATVKQSIAVDQIPEGC</sequence>
<dbReference type="EMBL" id="PVWQ01000003">
    <property type="protein sequence ID" value="RDW86731.1"/>
    <property type="molecule type" value="Genomic_DNA"/>
</dbReference>
<dbReference type="GeneID" id="38113743"/>
<evidence type="ECO:0000313" key="2">
    <source>
        <dbReference type="EMBL" id="RDW86731.1"/>
    </source>
</evidence>
<evidence type="ECO:0000256" key="1">
    <source>
        <dbReference type="SAM" id="SignalP"/>
    </source>
</evidence>
<proteinExistence type="predicted"/>
<organism evidence="2 3">
    <name type="scientific">Aspergillus mulundensis</name>
    <dbReference type="NCBI Taxonomy" id="1810919"/>
    <lineage>
        <taxon>Eukaryota</taxon>
        <taxon>Fungi</taxon>
        <taxon>Dikarya</taxon>
        <taxon>Ascomycota</taxon>
        <taxon>Pezizomycotina</taxon>
        <taxon>Eurotiomycetes</taxon>
        <taxon>Eurotiomycetidae</taxon>
        <taxon>Eurotiales</taxon>
        <taxon>Aspergillaceae</taxon>
        <taxon>Aspergillus</taxon>
        <taxon>Aspergillus subgen. Nidulantes</taxon>
    </lineage>
</organism>
<dbReference type="AlphaFoldDB" id="A0A3D8SKM6"/>
<feature type="chain" id="PRO_5017793341" evidence="1">
    <location>
        <begin position="21"/>
        <end position="81"/>
    </location>
</feature>
<dbReference type="OrthoDB" id="10398833at2759"/>
<comment type="caution">
    <text evidence="2">The sequence shown here is derived from an EMBL/GenBank/DDBJ whole genome shotgun (WGS) entry which is preliminary data.</text>
</comment>
<evidence type="ECO:0000313" key="3">
    <source>
        <dbReference type="Proteomes" id="UP000256690"/>
    </source>
</evidence>
<reference evidence="2 3" key="1">
    <citation type="journal article" date="2018" name="IMA Fungus">
        <title>IMA Genome-F 9: Draft genome sequence of Annulohypoxylon stygium, Aspergillus mulundensis, Berkeleyomyces basicola (syn. Thielaviopsis basicola), Ceratocystis smalleyi, two Cercospora beticola strains, Coleophoma cylindrospora, Fusarium fracticaudum, Phialophora cf. hyalina, and Morchella septimelata.</title>
        <authorList>
            <person name="Wingfield B.D."/>
            <person name="Bills G.F."/>
            <person name="Dong Y."/>
            <person name="Huang W."/>
            <person name="Nel W.J."/>
            <person name="Swalarsk-Parry B.S."/>
            <person name="Vaghefi N."/>
            <person name="Wilken P.M."/>
            <person name="An Z."/>
            <person name="de Beer Z.W."/>
            <person name="De Vos L."/>
            <person name="Chen L."/>
            <person name="Duong T.A."/>
            <person name="Gao Y."/>
            <person name="Hammerbacher A."/>
            <person name="Kikkert J.R."/>
            <person name="Li Y."/>
            <person name="Li H."/>
            <person name="Li K."/>
            <person name="Li Q."/>
            <person name="Liu X."/>
            <person name="Ma X."/>
            <person name="Naidoo K."/>
            <person name="Pethybridge S.J."/>
            <person name="Sun J."/>
            <person name="Steenkamp E.T."/>
            <person name="van der Nest M.A."/>
            <person name="van Wyk S."/>
            <person name="Wingfield M.J."/>
            <person name="Xiong C."/>
            <person name="Yue Q."/>
            <person name="Zhang X."/>
        </authorList>
    </citation>
    <scope>NUCLEOTIDE SEQUENCE [LARGE SCALE GENOMIC DNA]</scope>
    <source>
        <strain evidence="2 3">DSM 5745</strain>
    </source>
</reference>